<keyword evidence="2" id="KW-1185">Reference proteome</keyword>
<reference evidence="1 2" key="1">
    <citation type="journal article" date="2022" name="Int. J. Syst. Evol. Microbiol.">
        <title>Miniphocaeibacter halophilus sp. nov., an ammonium-tolerant acetate-producing bacterium isolated from a biogas system.</title>
        <authorList>
            <person name="Schnurer A."/>
            <person name="Singh A."/>
            <person name="Bi S."/>
            <person name="Qiao W."/>
            <person name="Westerholm M."/>
        </authorList>
    </citation>
    <scope>NUCLEOTIDE SEQUENCE [LARGE SCALE GENOMIC DNA]</scope>
    <source>
        <strain evidence="1 2">AMB_01</strain>
    </source>
</reference>
<keyword evidence="1" id="KW-0560">Oxidoreductase</keyword>
<accession>A0AC61MP46</accession>
<name>A0AC61MP46_9FIRM</name>
<organism evidence="1 2">
    <name type="scientific">Miniphocaeibacter halophilus</name>
    <dbReference type="NCBI Taxonomy" id="2931922"/>
    <lineage>
        <taxon>Bacteria</taxon>
        <taxon>Bacillati</taxon>
        <taxon>Bacillota</taxon>
        <taxon>Tissierellia</taxon>
        <taxon>Tissierellales</taxon>
        <taxon>Peptoniphilaceae</taxon>
        <taxon>Miniphocaeibacter</taxon>
    </lineage>
</organism>
<dbReference type="Proteomes" id="UP000595814">
    <property type="component" value="Chromosome"/>
</dbReference>
<sequence length="319" mass="35818">MKITVIGCGRWGSFIAWYLNKIGNDVTLYGRESSKKFQQFKNTRTNGMIELPESIKLSSDLAVTQKSEIIVISVGAQVFRNVLEELKEYNLKDKIFVLCMKGIEIESTERLSEIAEANVDYSNRIAVWLGPGHVQEFYRGVPNCMVIDSKNEACKKFLVEKFTSPLIRFYYGNDLLGNEIGAAAKNVIGIAAGALDGLGLTSLKGALMSRGTREVSRLIEKMGGNPFSAYGLCHLGDYEATVFSQFSNNRKFGESLVKGEKFDKLAEGYYTSKAMMKLKEEYKVDLPITEAVYNVCFNKRDAKEEIENLFLRSIKNEFA</sequence>
<gene>
    <name evidence="1" type="ORF">JFY71_08225</name>
</gene>
<dbReference type="EMBL" id="CP066744">
    <property type="protein sequence ID" value="QQK07300.1"/>
    <property type="molecule type" value="Genomic_DNA"/>
</dbReference>
<evidence type="ECO:0000313" key="1">
    <source>
        <dbReference type="EMBL" id="QQK07300.1"/>
    </source>
</evidence>
<proteinExistence type="predicted"/>
<evidence type="ECO:0000313" key="2">
    <source>
        <dbReference type="Proteomes" id="UP000595814"/>
    </source>
</evidence>
<protein>
    <submittedName>
        <fullName evidence="1">NAD(P)H-dependent glycerol-3-phosphate dehydrogenase</fullName>
        <ecNumber evidence="1">1.1.1.94</ecNumber>
    </submittedName>
</protein>
<dbReference type="EC" id="1.1.1.94" evidence="1"/>